<feature type="transmembrane region" description="Helical" evidence="1">
    <location>
        <begin position="41"/>
        <end position="58"/>
    </location>
</feature>
<keyword evidence="1" id="KW-0812">Transmembrane</keyword>
<keyword evidence="1" id="KW-0472">Membrane</keyword>
<dbReference type="EMBL" id="UINC01207628">
    <property type="protein sequence ID" value="SVE29797.1"/>
    <property type="molecule type" value="Genomic_DNA"/>
</dbReference>
<evidence type="ECO:0000256" key="1">
    <source>
        <dbReference type="SAM" id="Phobius"/>
    </source>
</evidence>
<accession>A0A383CBP8</accession>
<name>A0A383CBP8_9ZZZZ</name>
<protein>
    <submittedName>
        <fullName evidence="2">Uncharacterized protein</fullName>
    </submittedName>
</protein>
<evidence type="ECO:0000313" key="2">
    <source>
        <dbReference type="EMBL" id="SVE29797.1"/>
    </source>
</evidence>
<organism evidence="2">
    <name type="scientific">marine metagenome</name>
    <dbReference type="NCBI Taxonomy" id="408172"/>
    <lineage>
        <taxon>unclassified sequences</taxon>
        <taxon>metagenomes</taxon>
        <taxon>ecological metagenomes</taxon>
    </lineage>
</organism>
<proteinExistence type="predicted"/>
<sequence>MDNMNLKTFSFIAAAVFSGVSLLHLARILFGGNVLIENWEVPMSISIVSFILAAYLAYKGFQLSRSKEK</sequence>
<keyword evidence="1" id="KW-1133">Transmembrane helix</keyword>
<reference evidence="2" key="1">
    <citation type="submission" date="2018-05" db="EMBL/GenBank/DDBJ databases">
        <authorList>
            <person name="Lanie J.A."/>
            <person name="Ng W.-L."/>
            <person name="Kazmierczak K.M."/>
            <person name="Andrzejewski T.M."/>
            <person name="Davidsen T.M."/>
            <person name="Wayne K.J."/>
            <person name="Tettelin H."/>
            <person name="Glass J.I."/>
            <person name="Rusch D."/>
            <person name="Podicherti R."/>
            <person name="Tsui H.-C.T."/>
            <person name="Winkler M.E."/>
        </authorList>
    </citation>
    <scope>NUCLEOTIDE SEQUENCE</scope>
</reference>
<dbReference type="AlphaFoldDB" id="A0A383CBP8"/>
<gene>
    <name evidence="2" type="ORF">METZ01_LOCUS482651</name>
</gene>